<keyword evidence="3" id="KW-1185">Reference proteome</keyword>
<organism evidence="2 3">
    <name type="scientific">Anaeramoeba flamelloides</name>
    <dbReference type="NCBI Taxonomy" id="1746091"/>
    <lineage>
        <taxon>Eukaryota</taxon>
        <taxon>Metamonada</taxon>
        <taxon>Anaeramoebidae</taxon>
        <taxon>Anaeramoeba</taxon>
    </lineage>
</organism>
<evidence type="ECO:0000256" key="1">
    <source>
        <dbReference type="SAM" id="MobiDB-lite"/>
    </source>
</evidence>
<name>A0ABQ8XNN7_9EUKA</name>
<feature type="compositionally biased region" description="Polar residues" evidence="1">
    <location>
        <begin position="190"/>
        <end position="210"/>
    </location>
</feature>
<feature type="compositionally biased region" description="Low complexity" evidence="1">
    <location>
        <begin position="213"/>
        <end position="238"/>
    </location>
</feature>
<feature type="region of interest" description="Disordered" evidence="1">
    <location>
        <begin position="190"/>
        <end position="238"/>
    </location>
</feature>
<reference evidence="2" key="1">
    <citation type="submission" date="2022-08" db="EMBL/GenBank/DDBJ databases">
        <title>Novel sulfate-reducing endosymbionts in the free-living metamonad Anaeramoeba.</title>
        <authorList>
            <person name="Jerlstrom-Hultqvist J."/>
            <person name="Cepicka I."/>
            <person name="Gallot-Lavallee L."/>
            <person name="Salas-Leiva D."/>
            <person name="Curtis B.A."/>
            <person name="Zahonova K."/>
            <person name="Pipaliya S."/>
            <person name="Dacks J."/>
            <person name="Roger A.J."/>
        </authorList>
    </citation>
    <scope>NUCLEOTIDE SEQUENCE</scope>
    <source>
        <strain evidence="2">Schooner1</strain>
    </source>
</reference>
<dbReference type="EMBL" id="JAOAOG010000271">
    <property type="protein sequence ID" value="KAJ6234181.1"/>
    <property type="molecule type" value="Genomic_DNA"/>
</dbReference>
<accession>A0ABQ8XNN7</accession>
<evidence type="ECO:0000313" key="2">
    <source>
        <dbReference type="EMBL" id="KAJ6234181.1"/>
    </source>
</evidence>
<gene>
    <name evidence="2" type="ORF">M0813_03983</name>
</gene>
<dbReference type="Proteomes" id="UP001150062">
    <property type="component" value="Unassembled WGS sequence"/>
</dbReference>
<sequence>MEFENENTTDFFGLEQIRNLNLEDNFPDLDFDIDLELNLQFELFTNTNSNPNNNIETDQTFKKNFLFQDVPEKCHQHSLDHFSEHGENNGDYFGIPFEKVSGQEDFDQDTNEELNRKELSELSEFNNLDQYQEFTELRNSSELNGLFSLIEKFEPFEPNENNDNSLSLTDQIRSSSKMILNPTEQPTITATKTTQNETQNVNEKQIQQETVTEEQPTPKGQPTTKEQKTTQEQTTIKEQTTIEEQIPIEEQITTKIQPTTKRKSNRRKRIKEKFPLKKVNSMTIESGKELFKCMTGLLWVISHGSSIKQLKPFTNELSDKLTSSLNASIEEKNIFSNQLKNLLSNSRRTFSEFIMEIMVGILSLNYKSNTKTAKVSHKYEKLVNSLSKIENFNSISLQEQERFKKKLEKIYNQIFHEKLLNFWFEKRFTDRPEHLYNKEIKAEFFEKYLYFFGKVKFQLMSLVLSKELSACQKIIKNYSNLIELDYNQDVFNCYCNNRGKKLKLIKSIINKFGLNSSKYWTQMSSHSLKSFPFKSQNMFEHFPFKDILLDHQSKSQNPNFRDLIPSKKRNLATIEQKKDSEISLNWLLK</sequence>
<comment type="caution">
    <text evidence="2">The sequence shown here is derived from an EMBL/GenBank/DDBJ whole genome shotgun (WGS) entry which is preliminary data.</text>
</comment>
<protein>
    <submittedName>
        <fullName evidence="2">Uncharacterized protein</fullName>
    </submittedName>
</protein>
<proteinExistence type="predicted"/>
<evidence type="ECO:0000313" key="3">
    <source>
        <dbReference type="Proteomes" id="UP001150062"/>
    </source>
</evidence>